<reference evidence="1" key="1">
    <citation type="journal article" date="2021" name="Proc. Natl. Acad. Sci. U.S.A.">
        <title>Global biogeography of chemosynthetic symbionts reveals both localized and globally distributed symbiont groups. .</title>
        <authorList>
            <person name="Osvatic J.T."/>
            <person name="Wilkins L.G.E."/>
            <person name="Leibrecht L."/>
            <person name="Leray M."/>
            <person name="Zauner S."/>
            <person name="Polzin J."/>
            <person name="Camacho Y."/>
            <person name="Gros O."/>
            <person name="van Gils J.A."/>
            <person name="Eisen J.A."/>
            <person name="Petersen J.M."/>
            <person name="Yuen B."/>
        </authorList>
    </citation>
    <scope>NUCLEOTIDE SEQUENCE</scope>
    <source>
        <strain evidence="1">MAGclacostrist064TRANS</strain>
    </source>
</reference>
<comment type="caution">
    <text evidence="1">The sequence shown here is derived from an EMBL/GenBank/DDBJ whole genome shotgun (WGS) entry which is preliminary data.</text>
</comment>
<evidence type="ECO:0000313" key="2">
    <source>
        <dbReference type="Proteomes" id="UP000886667"/>
    </source>
</evidence>
<protein>
    <submittedName>
        <fullName evidence="1">Uncharacterized protein</fullName>
    </submittedName>
</protein>
<dbReference type="AlphaFoldDB" id="A0A9E4N4R4"/>
<organism evidence="1 2">
    <name type="scientific">Candidatus Thiodiazotropha taylori</name>
    <dbReference type="NCBI Taxonomy" id="2792791"/>
    <lineage>
        <taxon>Bacteria</taxon>
        <taxon>Pseudomonadati</taxon>
        <taxon>Pseudomonadota</taxon>
        <taxon>Gammaproteobacteria</taxon>
        <taxon>Chromatiales</taxon>
        <taxon>Sedimenticolaceae</taxon>
        <taxon>Candidatus Thiodiazotropha</taxon>
    </lineage>
</organism>
<sequence length="51" mass="5835">MIGHPYPLPRRLEDGSIDLAFYENRALELRSNDLFELLGRVVNLFRGSVSS</sequence>
<gene>
    <name evidence="1" type="ORF">JAZ07_07655</name>
</gene>
<accession>A0A9E4N4R4</accession>
<name>A0A9E4N4R4_9GAMM</name>
<dbReference type="Proteomes" id="UP000886667">
    <property type="component" value="Unassembled WGS sequence"/>
</dbReference>
<dbReference type="EMBL" id="JAEPCM010000259">
    <property type="protein sequence ID" value="MCG7946208.1"/>
    <property type="molecule type" value="Genomic_DNA"/>
</dbReference>
<proteinExistence type="predicted"/>
<evidence type="ECO:0000313" key="1">
    <source>
        <dbReference type="EMBL" id="MCG7946208.1"/>
    </source>
</evidence>